<protein>
    <submittedName>
        <fullName evidence="2">(northern house mosquito) hypothetical protein</fullName>
    </submittedName>
</protein>
<name>A0A8D8E8Z9_CULPI</name>
<accession>A0A8D8E8Z9</accession>
<evidence type="ECO:0000313" key="2">
    <source>
        <dbReference type="EMBL" id="CAG6523731.1"/>
    </source>
</evidence>
<feature type="compositionally biased region" description="Low complexity" evidence="1">
    <location>
        <begin position="8"/>
        <end position="21"/>
    </location>
</feature>
<proteinExistence type="predicted"/>
<organism evidence="2">
    <name type="scientific">Culex pipiens</name>
    <name type="common">House mosquito</name>
    <dbReference type="NCBI Taxonomy" id="7175"/>
    <lineage>
        <taxon>Eukaryota</taxon>
        <taxon>Metazoa</taxon>
        <taxon>Ecdysozoa</taxon>
        <taxon>Arthropoda</taxon>
        <taxon>Hexapoda</taxon>
        <taxon>Insecta</taxon>
        <taxon>Pterygota</taxon>
        <taxon>Neoptera</taxon>
        <taxon>Endopterygota</taxon>
        <taxon>Diptera</taxon>
        <taxon>Nematocera</taxon>
        <taxon>Culicoidea</taxon>
        <taxon>Culicidae</taxon>
        <taxon>Culicinae</taxon>
        <taxon>Culicini</taxon>
        <taxon>Culex</taxon>
        <taxon>Culex</taxon>
    </lineage>
</organism>
<reference evidence="2" key="1">
    <citation type="submission" date="2021-05" db="EMBL/GenBank/DDBJ databases">
        <authorList>
            <person name="Alioto T."/>
            <person name="Alioto T."/>
            <person name="Gomez Garrido J."/>
        </authorList>
    </citation>
    <scope>NUCLEOTIDE SEQUENCE</scope>
</reference>
<evidence type="ECO:0000256" key="1">
    <source>
        <dbReference type="SAM" id="MobiDB-lite"/>
    </source>
</evidence>
<dbReference type="EMBL" id="HBUE01188242">
    <property type="protein sequence ID" value="CAG6523731.1"/>
    <property type="molecule type" value="Transcribed_RNA"/>
</dbReference>
<dbReference type="PROSITE" id="PS51257">
    <property type="entry name" value="PROKAR_LIPOPROTEIN"/>
    <property type="match status" value="1"/>
</dbReference>
<dbReference type="AlphaFoldDB" id="A0A8D8E8Z9"/>
<dbReference type="EMBL" id="HBUE01294043">
    <property type="protein sequence ID" value="CAG6575406.1"/>
    <property type="molecule type" value="Transcribed_RNA"/>
</dbReference>
<sequence>MPPSRVAAGATSSSPTATSGGSCCGSICIGQISPSWRRSRRMRPRYRPRVDPGYLRPFLVRCTSDVERPRESQSANSARCRWFCEDPVAITVTLRSCATTGASSRTTCSM</sequence>
<feature type="region of interest" description="Disordered" evidence="1">
    <location>
        <begin position="1"/>
        <end position="22"/>
    </location>
</feature>